<feature type="transmembrane region" description="Helical" evidence="7">
    <location>
        <begin position="202"/>
        <end position="220"/>
    </location>
</feature>
<name>A0A429ZCK6_9ENTE</name>
<dbReference type="GO" id="GO:0016413">
    <property type="term" value="F:O-acetyltransferase activity"/>
    <property type="evidence" value="ECO:0007669"/>
    <property type="project" value="TreeGrafter"/>
</dbReference>
<evidence type="ECO:0000256" key="1">
    <source>
        <dbReference type="ARBA" id="ARBA00004651"/>
    </source>
</evidence>
<dbReference type="Proteomes" id="UP000287239">
    <property type="component" value="Unassembled WGS sequence"/>
</dbReference>
<dbReference type="OrthoDB" id="5808342at2"/>
<keyword evidence="6 7" id="KW-0472">Membrane</keyword>
<dbReference type="Pfam" id="PF01757">
    <property type="entry name" value="Acyl_transf_3"/>
    <property type="match status" value="1"/>
</dbReference>
<comment type="subcellular location">
    <subcellularLocation>
        <location evidence="1">Cell membrane</location>
        <topology evidence="1">Multi-pass membrane protein</topology>
    </subcellularLocation>
</comment>
<protein>
    <recommendedName>
        <fullName evidence="8">Acyltransferase 3 domain-containing protein</fullName>
    </recommendedName>
</protein>
<dbReference type="AlphaFoldDB" id="A0A429ZCK6"/>
<feature type="transmembrane region" description="Helical" evidence="7">
    <location>
        <begin position="56"/>
        <end position="73"/>
    </location>
</feature>
<feature type="transmembrane region" description="Helical" evidence="7">
    <location>
        <begin position="257"/>
        <end position="274"/>
    </location>
</feature>
<feature type="domain" description="Acyltransferase 3" evidence="8">
    <location>
        <begin position="21"/>
        <end position="335"/>
    </location>
</feature>
<keyword evidence="5 7" id="KW-1133">Transmembrane helix</keyword>
<accession>A0A429ZCK6</accession>
<evidence type="ECO:0000256" key="4">
    <source>
        <dbReference type="ARBA" id="ARBA00022692"/>
    </source>
</evidence>
<feature type="transmembrane region" description="Helical" evidence="7">
    <location>
        <begin position="295"/>
        <end position="312"/>
    </location>
</feature>
<gene>
    <name evidence="9" type="ORF">CBF35_14135</name>
</gene>
<feature type="transmembrane region" description="Helical" evidence="7">
    <location>
        <begin position="324"/>
        <end position="342"/>
    </location>
</feature>
<evidence type="ECO:0000259" key="8">
    <source>
        <dbReference type="Pfam" id="PF01757"/>
    </source>
</evidence>
<evidence type="ECO:0000256" key="3">
    <source>
        <dbReference type="ARBA" id="ARBA00022475"/>
    </source>
</evidence>
<keyword evidence="4 7" id="KW-0812">Transmembrane</keyword>
<keyword evidence="10" id="KW-1185">Reference proteome</keyword>
<organism evidence="9 10">
    <name type="scientific">Vagococcus salmoninarum</name>
    <dbReference type="NCBI Taxonomy" id="2739"/>
    <lineage>
        <taxon>Bacteria</taxon>
        <taxon>Bacillati</taxon>
        <taxon>Bacillota</taxon>
        <taxon>Bacilli</taxon>
        <taxon>Lactobacillales</taxon>
        <taxon>Enterococcaceae</taxon>
        <taxon>Vagococcus</taxon>
    </lineage>
</organism>
<dbReference type="GO" id="GO:0009246">
    <property type="term" value="P:enterobacterial common antigen biosynthetic process"/>
    <property type="evidence" value="ECO:0007669"/>
    <property type="project" value="TreeGrafter"/>
</dbReference>
<feature type="transmembrane region" description="Helical" evidence="7">
    <location>
        <begin position="134"/>
        <end position="155"/>
    </location>
</feature>
<feature type="transmembrane region" description="Helical" evidence="7">
    <location>
        <begin position="94"/>
        <end position="114"/>
    </location>
</feature>
<comment type="similarity">
    <text evidence="2">Belongs to the acyltransferase 3 family.</text>
</comment>
<sequence length="355" mass="41823">MKRRIHLPKERQEQLTNKRYPGIDCLKYGAAILVIVVHISPLFPTMKWLSYTFSNGIGRLAVPIFFLVSGFLVRERLKKDPAYFKSYLKKLGKVYGWWSLFYLPLGLLWLNQNVDIPWFLYPLALLVGFFYAGTYYHLWYVPALMFALVIVNWLLKRWNYKVVLTLSGMLYLLGCLETYYSLLTNTYLIEIVDSYMKIFQTTRNGLFFGMIFVALGFFVSDHSQRFAKYAKVTYLVPCLGLLIAELCFIFDKPRLDANFLVMFVPVALLLLLIAKDWQVKLSQERLLQLNQWTNFYYFGHLFVLFFWTKLSQSTSFKGLFQQNGWLRFILVLVTVHCLGLMWQKVRTKLFQVTEG</sequence>
<evidence type="ECO:0000313" key="10">
    <source>
        <dbReference type="Proteomes" id="UP000287239"/>
    </source>
</evidence>
<dbReference type="PANTHER" id="PTHR40074:SF2">
    <property type="entry name" value="O-ACETYLTRANSFERASE WECH"/>
    <property type="match status" value="1"/>
</dbReference>
<feature type="transmembrane region" description="Helical" evidence="7">
    <location>
        <begin position="162"/>
        <end position="182"/>
    </location>
</feature>
<dbReference type="GO" id="GO:0005886">
    <property type="term" value="C:plasma membrane"/>
    <property type="evidence" value="ECO:0007669"/>
    <property type="project" value="UniProtKB-SubCell"/>
</dbReference>
<dbReference type="PANTHER" id="PTHR40074">
    <property type="entry name" value="O-ACETYLTRANSFERASE WECH"/>
    <property type="match status" value="1"/>
</dbReference>
<comment type="caution">
    <text evidence="9">The sequence shown here is derived from an EMBL/GenBank/DDBJ whole genome shotgun (WGS) entry which is preliminary data.</text>
</comment>
<evidence type="ECO:0000256" key="6">
    <source>
        <dbReference type="ARBA" id="ARBA00023136"/>
    </source>
</evidence>
<keyword evidence="3" id="KW-1003">Cell membrane</keyword>
<proteinExistence type="inferred from homology"/>
<evidence type="ECO:0000256" key="2">
    <source>
        <dbReference type="ARBA" id="ARBA00007400"/>
    </source>
</evidence>
<evidence type="ECO:0000256" key="5">
    <source>
        <dbReference type="ARBA" id="ARBA00022989"/>
    </source>
</evidence>
<feature type="transmembrane region" description="Helical" evidence="7">
    <location>
        <begin position="25"/>
        <end position="44"/>
    </location>
</feature>
<evidence type="ECO:0000313" key="9">
    <source>
        <dbReference type="EMBL" id="RST91437.1"/>
    </source>
</evidence>
<evidence type="ECO:0000256" key="7">
    <source>
        <dbReference type="SAM" id="Phobius"/>
    </source>
</evidence>
<reference evidence="9 10" key="1">
    <citation type="submission" date="2017-05" db="EMBL/GenBank/DDBJ databases">
        <title>Vagococcus spp. assemblies.</title>
        <authorList>
            <person name="Gulvik C.A."/>
        </authorList>
    </citation>
    <scope>NUCLEOTIDE SEQUENCE [LARGE SCALE GENOMIC DNA]</scope>
    <source>
        <strain evidence="9 10">NCFB 2777</strain>
    </source>
</reference>
<dbReference type="EMBL" id="NGJU01000029">
    <property type="protein sequence ID" value="RST91437.1"/>
    <property type="molecule type" value="Genomic_DNA"/>
</dbReference>
<dbReference type="InterPro" id="IPR002656">
    <property type="entry name" value="Acyl_transf_3_dom"/>
</dbReference>
<feature type="transmembrane region" description="Helical" evidence="7">
    <location>
        <begin position="232"/>
        <end position="251"/>
    </location>
</feature>